<dbReference type="InterPro" id="IPR011009">
    <property type="entry name" value="Kinase-like_dom_sf"/>
</dbReference>
<evidence type="ECO:0000256" key="1">
    <source>
        <dbReference type="ARBA" id="ARBA00022553"/>
    </source>
</evidence>
<dbReference type="Gene3D" id="3.30.200.20">
    <property type="entry name" value="Phosphorylase Kinase, domain 1"/>
    <property type="match status" value="1"/>
</dbReference>
<dbReference type="Pfam" id="PF01453">
    <property type="entry name" value="B_lectin"/>
    <property type="match status" value="1"/>
</dbReference>
<dbReference type="InterPro" id="IPR000858">
    <property type="entry name" value="S_locus_glycoprot_dom"/>
</dbReference>
<dbReference type="GO" id="GO:0048544">
    <property type="term" value="P:recognition of pollen"/>
    <property type="evidence" value="ECO:0007669"/>
    <property type="project" value="InterPro"/>
</dbReference>
<evidence type="ECO:0000256" key="6">
    <source>
        <dbReference type="SAM" id="Phobius"/>
    </source>
</evidence>
<dbReference type="PROSITE" id="PS50948">
    <property type="entry name" value="PAN"/>
    <property type="match status" value="1"/>
</dbReference>
<dbReference type="FunFam" id="3.50.4.10:FF:000002">
    <property type="entry name" value="G-type lectin S-receptor-like serine/threonine-protein kinase"/>
    <property type="match status" value="1"/>
</dbReference>
<dbReference type="InterPro" id="IPR036426">
    <property type="entry name" value="Bulb-type_lectin_dom_sf"/>
</dbReference>
<dbReference type="CDD" id="cd00028">
    <property type="entry name" value="B_lectin"/>
    <property type="match status" value="1"/>
</dbReference>
<feature type="domain" description="Apple" evidence="8">
    <location>
        <begin position="309"/>
        <end position="390"/>
    </location>
</feature>
<keyword evidence="3" id="KW-1015">Disulfide bond</keyword>
<gene>
    <name evidence="9" type="ORF">F0562_008879</name>
</gene>
<keyword evidence="6" id="KW-0812">Transmembrane</keyword>
<feature type="domain" description="Bulb-type lectin" evidence="7">
    <location>
        <begin position="31"/>
        <end position="152"/>
    </location>
</feature>
<dbReference type="PANTHER" id="PTHR32444:SF183">
    <property type="entry name" value="APPLE DOMAIN-CONTAINING PROTEIN"/>
    <property type="match status" value="1"/>
</dbReference>
<dbReference type="Pfam" id="PF00954">
    <property type="entry name" value="S_locus_glycop"/>
    <property type="match status" value="1"/>
</dbReference>
<evidence type="ECO:0000259" key="7">
    <source>
        <dbReference type="PROSITE" id="PS50927"/>
    </source>
</evidence>
<keyword evidence="2" id="KW-0732">Signal</keyword>
<organism evidence="9 10">
    <name type="scientific">Nyssa sinensis</name>
    <dbReference type="NCBI Taxonomy" id="561372"/>
    <lineage>
        <taxon>Eukaryota</taxon>
        <taxon>Viridiplantae</taxon>
        <taxon>Streptophyta</taxon>
        <taxon>Embryophyta</taxon>
        <taxon>Tracheophyta</taxon>
        <taxon>Spermatophyta</taxon>
        <taxon>Magnoliopsida</taxon>
        <taxon>eudicotyledons</taxon>
        <taxon>Gunneridae</taxon>
        <taxon>Pentapetalae</taxon>
        <taxon>asterids</taxon>
        <taxon>Cornales</taxon>
        <taxon>Nyssaceae</taxon>
        <taxon>Nyssa</taxon>
    </lineage>
</organism>
<name>A0A5J5AAH8_9ASTE</name>
<accession>A0A5J5AAH8</accession>
<evidence type="ECO:0000256" key="4">
    <source>
        <dbReference type="ARBA" id="ARBA00023170"/>
    </source>
</evidence>
<dbReference type="CDD" id="cd01098">
    <property type="entry name" value="PAN_AP_plant"/>
    <property type="match status" value="1"/>
</dbReference>
<evidence type="ECO:0000256" key="2">
    <source>
        <dbReference type="ARBA" id="ARBA00022729"/>
    </source>
</evidence>
<evidence type="ECO:0000313" key="10">
    <source>
        <dbReference type="Proteomes" id="UP000325577"/>
    </source>
</evidence>
<keyword evidence="6" id="KW-1133">Transmembrane helix</keyword>
<sequence>MTRSRRTSMEGFATLLLWFSFFSILIISGAVDTITAPQFIRDGETIVSTDGSFELGFFSPNNSTNRFVGIWFKKISPPTIVWVANRDIPLVDSSGILKVTDTGILTVINGNDSVIWSSNSTRLAQNPFAQLLDSGNLVVRNGNDYNQENFLWQSFDYPCDTILPGMEFGINLETGLDRYLTSWKSSNDPSRGDYTARFDPRGFPEIVVMKDSVEQFRSGPWNGLYFSGIPHAITDRYYTYNFVFNDKEIYYSFEPPDSRVVSRLVLDQNGSLQGFIWINQSHGFVPKFPKEWAVADWSNGCVRRTQLDCQNGDRFLKYSGIKLPATRNSWFNRSMTLEECKMECLKNCSCVAYANLDIKLGGSGCLLWFGDLIDIKEYNQNGQDIYIRLASSEIGQLGSSKKKKLRYIAGSVLLAVMLLLGLSLTVCLRRKNKLRRQGRLGHNLERNDTTECQTDPEIPLFDYATIANATNNFSISNKLGEGGFGPVYKVTIV</sequence>
<feature type="transmembrane region" description="Helical" evidence="6">
    <location>
        <begin position="407"/>
        <end position="428"/>
    </location>
</feature>
<dbReference type="OrthoDB" id="1910371at2759"/>
<evidence type="ECO:0000259" key="8">
    <source>
        <dbReference type="PROSITE" id="PS50948"/>
    </source>
</evidence>
<keyword evidence="5" id="KW-0325">Glycoprotein</keyword>
<evidence type="ECO:0000256" key="5">
    <source>
        <dbReference type="ARBA" id="ARBA00023180"/>
    </source>
</evidence>
<dbReference type="InterPro" id="IPR003609">
    <property type="entry name" value="Pan_app"/>
</dbReference>
<reference evidence="9 10" key="1">
    <citation type="submission" date="2019-09" db="EMBL/GenBank/DDBJ databases">
        <title>A chromosome-level genome assembly of the Chinese tupelo Nyssa sinensis.</title>
        <authorList>
            <person name="Yang X."/>
            <person name="Kang M."/>
            <person name="Yang Y."/>
            <person name="Xiong H."/>
            <person name="Wang M."/>
            <person name="Zhang Z."/>
            <person name="Wang Z."/>
            <person name="Wu H."/>
            <person name="Ma T."/>
            <person name="Liu J."/>
            <person name="Xi Z."/>
        </authorList>
    </citation>
    <scope>NUCLEOTIDE SEQUENCE [LARGE SCALE GENOMIC DNA]</scope>
    <source>
        <strain evidence="9">J267</strain>
        <tissue evidence="9">Leaf</tissue>
    </source>
</reference>
<dbReference type="SMART" id="SM00108">
    <property type="entry name" value="B_lectin"/>
    <property type="match status" value="1"/>
</dbReference>
<dbReference type="PROSITE" id="PS50927">
    <property type="entry name" value="BULB_LECTIN"/>
    <property type="match status" value="1"/>
</dbReference>
<dbReference type="Proteomes" id="UP000325577">
    <property type="component" value="Linkage Group LG3"/>
</dbReference>
<dbReference type="SMART" id="SM00473">
    <property type="entry name" value="PAN_AP"/>
    <property type="match status" value="1"/>
</dbReference>
<keyword evidence="4" id="KW-0675">Receptor</keyword>
<dbReference type="SUPFAM" id="SSF56112">
    <property type="entry name" value="Protein kinase-like (PK-like)"/>
    <property type="match status" value="1"/>
</dbReference>
<dbReference type="InterPro" id="IPR001480">
    <property type="entry name" value="Bulb-type_lectin_dom"/>
</dbReference>
<dbReference type="PANTHER" id="PTHR32444">
    <property type="entry name" value="BULB-TYPE LECTIN DOMAIN-CONTAINING PROTEIN"/>
    <property type="match status" value="1"/>
</dbReference>
<dbReference type="FunFam" id="2.90.10.10:FF:000004">
    <property type="entry name" value="G-type lectin S-receptor-like serine/threonine-protein kinase"/>
    <property type="match status" value="1"/>
</dbReference>
<dbReference type="EMBL" id="CM018046">
    <property type="protein sequence ID" value="KAA8526892.1"/>
    <property type="molecule type" value="Genomic_DNA"/>
</dbReference>
<protein>
    <recommendedName>
        <fullName evidence="11">Bulb-type lectin domain-containing protein</fullName>
    </recommendedName>
</protein>
<evidence type="ECO:0000256" key="3">
    <source>
        <dbReference type="ARBA" id="ARBA00023157"/>
    </source>
</evidence>
<dbReference type="Pfam" id="PF08276">
    <property type="entry name" value="PAN_2"/>
    <property type="match status" value="1"/>
</dbReference>
<proteinExistence type="predicted"/>
<keyword evidence="1" id="KW-0597">Phosphoprotein</keyword>
<dbReference type="Gene3D" id="2.90.10.10">
    <property type="entry name" value="Bulb-type lectin domain"/>
    <property type="match status" value="1"/>
</dbReference>
<dbReference type="Gene3D" id="3.50.4.10">
    <property type="entry name" value="Hepatocyte Growth Factor"/>
    <property type="match status" value="1"/>
</dbReference>
<feature type="transmembrane region" description="Helical" evidence="6">
    <location>
        <begin position="12"/>
        <end position="31"/>
    </location>
</feature>
<evidence type="ECO:0000313" key="9">
    <source>
        <dbReference type="EMBL" id="KAA8526892.1"/>
    </source>
</evidence>
<keyword evidence="10" id="KW-1185">Reference proteome</keyword>
<keyword evidence="6" id="KW-0472">Membrane</keyword>
<dbReference type="AlphaFoldDB" id="A0A5J5AAH8"/>
<evidence type="ECO:0008006" key="11">
    <source>
        <dbReference type="Google" id="ProtNLM"/>
    </source>
</evidence>
<dbReference type="SUPFAM" id="SSF51110">
    <property type="entry name" value="alpha-D-mannose-specific plant lectins"/>
    <property type="match status" value="1"/>
</dbReference>